<dbReference type="AlphaFoldDB" id="A0A1G4WWF7"/>
<reference evidence="2" key="2">
    <citation type="submission" date="2016-10" db="EMBL/GenBank/DDBJ databases">
        <authorList>
            <person name="de Groot N.N."/>
        </authorList>
    </citation>
    <scope>NUCLEOTIDE SEQUENCE [LARGE SCALE GENOMIC DNA]</scope>
    <source>
        <strain evidence="2">UNC267MFSha1.1M11</strain>
    </source>
</reference>
<dbReference type="STRING" id="1502745.SAMN02799620_05199"/>
<dbReference type="EMBL" id="CP059894">
    <property type="protein sequence ID" value="QNJ94665.1"/>
    <property type="molecule type" value="Genomic_DNA"/>
</dbReference>
<evidence type="ECO:0000313" key="4">
    <source>
        <dbReference type="Proteomes" id="UP000515498"/>
    </source>
</evidence>
<reference evidence="3" key="1">
    <citation type="submission" date="2016-10" db="EMBL/GenBank/DDBJ databases">
        <authorList>
            <person name="Varghese N."/>
            <person name="Submissions S."/>
        </authorList>
    </citation>
    <scope>NUCLEOTIDE SEQUENCE [LARGE SCALE GENOMIC DNA]</scope>
    <source>
        <strain evidence="3">UNC267MFSha1.1M11</strain>
    </source>
</reference>
<gene>
    <name evidence="1" type="ORF">HZU40_10640</name>
    <name evidence="2" type="ORF">SAMN02799620_05199</name>
</gene>
<name>A0A1G4WWF7_9MYCO</name>
<dbReference type="PIRSF" id="PIRSF009151">
    <property type="entry name" value="DUF779"/>
    <property type="match status" value="1"/>
</dbReference>
<reference evidence="1 4" key="3">
    <citation type="submission" date="2020-07" db="EMBL/GenBank/DDBJ databases">
        <title>Draft genome sequence of four isobutane-metabolizing strains capable of cometabolically degrading diverse ether contaminants.</title>
        <authorList>
            <person name="Chen W."/>
            <person name="Faulkner N."/>
            <person name="Smith C."/>
            <person name="Hyman M."/>
        </authorList>
    </citation>
    <scope>NUCLEOTIDE SEQUENCE [LARGE SCALE GENOMIC DNA]</scope>
    <source>
        <strain evidence="1 4">2A</strain>
    </source>
</reference>
<protein>
    <submittedName>
        <fullName evidence="1">DUF779 domain-containing protein</fullName>
    </submittedName>
</protein>
<proteinExistence type="predicted"/>
<evidence type="ECO:0000313" key="1">
    <source>
        <dbReference type="EMBL" id="QNJ94665.1"/>
    </source>
</evidence>
<dbReference type="RefSeq" id="WP_090363093.1">
    <property type="nucleotide sequence ID" value="NZ_CP059894.1"/>
</dbReference>
<sequence length="146" mass="15657">MSQATRVLITRGAADLVLRLQNRYGALMFHQSGGTSDGSSPMCYPVGEYAIGDSDVLLGVLDVVSERQPYGVPVWLSGPQYTVWEHSQLVIDVVPGRAAGFSLEASVGLRFLSRARVVPERNAAVLPRSVRGCIVTSGAAEQGVRR</sequence>
<organism evidence="2 3">
    <name type="scientific">Mycolicibacterium fluoranthenivorans</name>
    <dbReference type="NCBI Taxonomy" id="258505"/>
    <lineage>
        <taxon>Bacteria</taxon>
        <taxon>Bacillati</taxon>
        <taxon>Actinomycetota</taxon>
        <taxon>Actinomycetes</taxon>
        <taxon>Mycobacteriales</taxon>
        <taxon>Mycobacteriaceae</taxon>
        <taxon>Mycolicibacterium</taxon>
    </lineage>
</organism>
<evidence type="ECO:0000313" key="2">
    <source>
        <dbReference type="EMBL" id="SCX31076.1"/>
    </source>
</evidence>
<dbReference type="Pfam" id="PF05610">
    <property type="entry name" value="DUF779"/>
    <property type="match status" value="1"/>
</dbReference>
<evidence type="ECO:0000313" key="3">
    <source>
        <dbReference type="Proteomes" id="UP000199707"/>
    </source>
</evidence>
<dbReference type="EMBL" id="FMUB01000013">
    <property type="protein sequence ID" value="SCX31076.1"/>
    <property type="molecule type" value="Genomic_DNA"/>
</dbReference>
<dbReference type="Proteomes" id="UP000199707">
    <property type="component" value="Unassembled WGS sequence"/>
</dbReference>
<accession>A0A1G4WWF7</accession>
<dbReference type="Proteomes" id="UP000515498">
    <property type="component" value="Chromosome"/>
</dbReference>
<dbReference type="KEGG" id="mflu:HZU40_10640"/>
<dbReference type="InterPro" id="IPR008497">
    <property type="entry name" value="DUF779"/>
</dbReference>